<comment type="caution">
    <text evidence="1">The sequence shown here is derived from an EMBL/GenBank/DDBJ whole genome shotgun (WGS) entry which is preliminary data.</text>
</comment>
<sequence length="72" mass="8331">GSTNDLPRLTLAVTEDKNRHSCPHGIVHMTERYSNYRSIKRALLNGQHILDRLKSHLYSFTQNSSPYISFPF</sequence>
<feature type="non-terminal residue" evidence="1">
    <location>
        <position position="72"/>
    </location>
</feature>
<evidence type="ECO:0000313" key="2">
    <source>
        <dbReference type="Proteomes" id="UP001381693"/>
    </source>
</evidence>
<organism evidence="1 2">
    <name type="scientific">Halocaridina rubra</name>
    <name type="common">Hawaiian red shrimp</name>
    <dbReference type="NCBI Taxonomy" id="373956"/>
    <lineage>
        <taxon>Eukaryota</taxon>
        <taxon>Metazoa</taxon>
        <taxon>Ecdysozoa</taxon>
        <taxon>Arthropoda</taxon>
        <taxon>Crustacea</taxon>
        <taxon>Multicrustacea</taxon>
        <taxon>Malacostraca</taxon>
        <taxon>Eumalacostraca</taxon>
        <taxon>Eucarida</taxon>
        <taxon>Decapoda</taxon>
        <taxon>Pleocyemata</taxon>
        <taxon>Caridea</taxon>
        <taxon>Atyoidea</taxon>
        <taxon>Atyidae</taxon>
        <taxon>Halocaridina</taxon>
    </lineage>
</organism>
<keyword evidence="2" id="KW-1185">Reference proteome</keyword>
<dbReference type="AlphaFoldDB" id="A0AAN8XBI3"/>
<dbReference type="Proteomes" id="UP001381693">
    <property type="component" value="Unassembled WGS sequence"/>
</dbReference>
<reference evidence="1 2" key="1">
    <citation type="submission" date="2023-11" db="EMBL/GenBank/DDBJ databases">
        <title>Halocaridina rubra genome assembly.</title>
        <authorList>
            <person name="Smith C."/>
        </authorList>
    </citation>
    <scope>NUCLEOTIDE SEQUENCE [LARGE SCALE GENOMIC DNA]</scope>
    <source>
        <strain evidence="1">EP-1</strain>
        <tissue evidence="1">Whole</tissue>
    </source>
</reference>
<gene>
    <name evidence="1" type="ORF">SK128_013382</name>
</gene>
<dbReference type="EMBL" id="JAXCGZ010005678">
    <property type="protein sequence ID" value="KAK7081207.1"/>
    <property type="molecule type" value="Genomic_DNA"/>
</dbReference>
<feature type="non-terminal residue" evidence="1">
    <location>
        <position position="1"/>
    </location>
</feature>
<evidence type="ECO:0000313" key="1">
    <source>
        <dbReference type="EMBL" id="KAK7081207.1"/>
    </source>
</evidence>
<protein>
    <submittedName>
        <fullName evidence="1">Uncharacterized protein</fullName>
    </submittedName>
</protein>
<name>A0AAN8XBI3_HALRR</name>
<accession>A0AAN8XBI3</accession>
<proteinExistence type="predicted"/>